<comment type="caution">
    <text evidence="3">The sequence shown here is derived from an EMBL/GenBank/DDBJ whole genome shotgun (WGS) entry which is preliminary data.</text>
</comment>
<feature type="region of interest" description="Disordered" evidence="1">
    <location>
        <begin position="287"/>
        <end position="451"/>
    </location>
</feature>
<dbReference type="InterPro" id="IPR047682">
    <property type="entry name" value="SepH-like"/>
</dbReference>
<sequence>MLELQLAGIHDDGENLVLNDDNGSSYLLPIDQNLRQSIAKARRISPARPGGRGSFGPRDIQARFRQGATVEEIAAESGWEADRVRRYEWPIVAERANIIRTARSVLISPTPGGEGPARSLDQHYEAISQHYSFGDAPLDWSTWQQESGQWTLALDVELPADVQDELPRGVHFPARWTFNPANQSLYASNEAAYFLMGREHTTGGPIPGLVTNGTSHSPEAEQKAAETETAPTPEPASSSRLTAVRVPENREQNALLDELTARRGARSFDPASERKLADLLERARRTSRPLEEAHAEVPTVRGEVDDSSVAEQPDNSISEQLVSNSEAEAPSQDAQETAPVAESEATERQGAEVKEGVAEIHEAAETEGIDEGVAGETASDSGATAEQLDAIEPSETEGTDAQDDSHGGQGEEETAAQEPVETEPTQPKPASRGKRTSVPSWDDIIFGNQRR</sequence>
<organism evidence="3 4">
    <name type="scientific">Rothia endophytica</name>
    <dbReference type="NCBI Taxonomy" id="1324766"/>
    <lineage>
        <taxon>Bacteria</taxon>
        <taxon>Bacillati</taxon>
        <taxon>Actinomycetota</taxon>
        <taxon>Actinomycetes</taxon>
        <taxon>Micrococcales</taxon>
        <taxon>Micrococcaceae</taxon>
        <taxon>Rothia</taxon>
    </lineage>
</organism>
<name>A0ABP9BG52_9MICC</name>
<proteinExistence type="predicted"/>
<evidence type="ECO:0000313" key="3">
    <source>
        <dbReference type="EMBL" id="GAA4794816.1"/>
    </source>
</evidence>
<dbReference type="InterPro" id="IPR021421">
    <property type="entry name" value="DUF3071"/>
</dbReference>
<dbReference type="RefSeq" id="WP_345445633.1">
    <property type="nucleotide sequence ID" value="NZ_BAABKP010000001.1"/>
</dbReference>
<evidence type="ECO:0000313" key="4">
    <source>
        <dbReference type="Proteomes" id="UP001500187"/>
    </source>
</evidence>
<dbReference type="EMBL" id="BAABKP010000001">
    <property type="protein sequence ID" value="GAA4794816.1"/>
    <property type="molecule type" value="Genomic_DNA"/>
</dbReference>
<feature type="domain" description="DUF3071" evidence="2">
    <location>
        <begin position="1"/>
        <end position="156"/>
    </location>
</feature>
<reference evidence="4" key="1">
    <citation type="journal article" date="2019" name="Int. J. Syst. Evol. Microbiol.">
        <title>The Global Catalogue of Microorganisms (GCM) 10K type strain sequencing project: providing services to taxonomists for standard genome sequencing and annotation.</title>
        <authorList>
            <consortium name="The Broad Institute Genomics Platform"/>
            <consortium name="The Broad Institute Genome Sequencing Center for Infectious Disease"/>
            <person name="Wu L."/>
            <person name="Ma J."/>
        </authorList>
    </citation>
    <scope>NUCLEOTIDE SEQUENCE [LARGE SCALE GENOMIC DNA]</scope>
    <source>
        <strain evidence="4">JCM 18541</strain>
    </source>
</reference>
<accession>A0ABP9BG52</accession>
<feature type="compositionally biased region" description="Acidic residues" evidence="1">
    <location>
        <begin position="392"/>
        <end position="402"/>
    </location>
</feature>
<dbReference type="NCBIfam" id="NF040712">
    <property type="entry name" value="SepH"/>
    <property type="match status" value="1"/>
</dbReference>
<evidence type="ECO:0000256" key="1">
    <source>
        <dbReference type="SAM" id="MobiDB-lite"/>
    </source>
</evidence>
<protein>
    <recommendedName>
        <fullName evidence="2">DUF3071 domain-containing protein</fullName>
    </recommendedName>
</protein>
<feature type="compositionally biased region" description="Basic and acidic residues" evidence="1">
    <location>
        <begin position="345"/>
        <end position="364"/>
    </location>
</feature>
<dbReference type="Pfam" id="PF11268">
    <property type="entry name" value="DUF3071"/>
    <property type="match status" value="1"/>
</dbReference>
<keyword evidence="4" id="KW-1185">Reference proteome</keyword>
<dbReference type="Proteomes" id="UP001500187">
    <property type="component" value="Unassembled WGS sequence"/>
</dbReference>
<feature type="region of interest" description="Disordered" evidence="1">
    <location>
        <begin position="209"/>
        <end position="258"/>
    </location>
</feature>
<evidence type="ECO:0000259" key="2">
    <source>
        <dbReference type="Pfam" id="PF11268"/>
    </source>
</evidence>
<feature type="compositionally biased region" description="Polar residues" evidence="1">
    <location>
        <begin position="309"/>
        <end position="326"/>
    </location>
</feature>
<gene>
    <name evidence="3" type="ORF">GCM10023352_12340</name>
</gene>